<dbReference type="AlphaFoldDB" id="A0A8X6RGF3"/>
<reference evidence="1" key="1">
    <citation type="submission" date="2020-08" db="EMBL/GenBank/DDBJ databases">
        <title>Multicomponent nature underlies the extraordinary mechanical properties of spider dragline silk.</title>
        <authorList>
            <person name="Kono N."/>
            <person name="Nakamura H."/>
            <person name="Mori M."/>
            <person name="Yoshida Y."/>
            <person name="Ohtoshi R."/>
            <person name="Malay A.D."/>
            <person name="Moran D.A.P."/>
            <person name="Tomita M."/>
            <person name="Numata K."/>
            <person name="Arakawa K."/>
        </authorList>
    </citation>
    <scope>NUCLEOTIDE SEQUENCE</scope>
</reference>
<dbReference type="EMBL" id="BMAU01021177">
    <property type="protein sequence ID" value="GFX94160.1"/>
    <property type="molecule type" value="Genomic_DNA"/>
</dbReference>
<protein>
    <submittedName>
        <fullName evidence="1">Uncharacterized protein</fullName>
    </submittedName>
</protein>
<sequence length="91" mass="10328">MRSDDDAQIPEQHHITVCRVPWSNAVVVGDGVPSMWRRDSGAGYIDMRRFSPKDLFPVRELVTSERGHLVSRGKAFKITNSDAYVRTQVNI</sequence>
<accession>A0A8X6RGF3</accession>
<comment type="caution">
    <text evidence="1">The sequence shown here is derived from an EMBL/GenBank/DDBJ whole genome shotgun (WGS) entry which is preliminary data.</text>
</comment>
<gene>
    <name evidence="1" type="ORF">TNCV_4292051</name>
</gene>
<dbReference type="Proteomes" id="UP000887159">
    <property type="component" value="Unassembled WGS sequence"/>
</dbReference>
<organism evidence="1 2">
    <name type="scientific">Trichonephila clavipes</name>
    <name type="common">Golden silk orbweaver</name>
    <name type="synonym">Nephila clavipes</name>
    <dbReference type="NCBI Taxonomy" id="2585209"/>
    <lineage>
        <taxon>Eukaryota</taxon>
        <taxon>Metazoa</taxon>
        <taxon>Ecdysozoa</taxon>
        <taxon>Arthropoda</taxon>
        <taxon>Chelicerata</taxon>
        <taxon>Arachnida</taxon>
        <taxon>Araneae</taxon>
        <taxon>Araneomorphae</taxon>
        <taxon>Entelegynae</taxon>
        <taxon>Araneoidea</taxon>
        <taxon>Nephilidae</taxon>
        <taxon>Trichonephila</taxon>
    </lineage>
</organism>
<name>A0A8X6RGF3_TRICX</name>
<proteinExistence type="predicted"/>
<evidence type="ECO:0000313" key="1">
    <source>
        <dbReference type="EMBL" id="GFX94160.1"/>
    </source>
</evidence>
<evidence type="ECO:0000313" key="2">
    <source>
        <dbReference type="Proteomes" id="UP000887159"/>
    </source>
</evidence>
<keyword evidence="2" id="KW-1185">Reference proteome</keyword>